<dbReference type="SUPFAM" id="SSF52540">
    <property type="entry name" value="P-loop containing nucleoside triphosphate hydrolases"/>
    <property type="match status" value="2"/>
</dbReference>
<keyword evidence="3" id="KW-1185">Reference proteome</keyword>
<organism evidence="2">
    <name type="scientific">Bodo saltans virus</name>
    <dbReference type="NCBI Taxonomy" id="2024608"/>
    <lineage>
        <taxon>Viruses</taxon>
        <taxon>Varidnaviria</taxon>
        <taxon>Bamfordvirae</taxon>
        <taxon>Nucleocytoviricota</taxon>
        <taxon>Megaviricetes</taxon>
        <taxon>Imitervirales</taxon>
        <taxon>Mimiviridae</taxon>
        <taxon>Klosneuvirinae</taxon>
        <taxon>Theiavirus</taxon>
        <taxon>Theiavirus salishense</taxon>
    </lineage>
</organism>
<dbReference type="EMBL" id="MF782455">
    <property type="protein sequence ID" value="ATZ80718.1"/>
    <property type="molecule type" value="Genomic_DNA"/>
</dbReference>
<name>A0A2H4UUX2_9VIRU</name>
<feature type="domain" description="Helicase ATP-binding" evidence="1">
    <location>
        <begin position="62"/>
        <end position="230"/>
    </location>
</feature>
<dbReference type="GO" id="GO:0005524">
    <property type="term" value="F:ATP binding"/>
    <property type="evidence" value="ECO:0007669"/>
    <property type="project" value="InterPro"/>
</dbReference>
<dbReference type="InterPro" id="IPR027417">
    <property type="entry name" value="P-loop_NTPase"/>
</dbReference>
<dbReference type="InterPro" id="IPR000330">
    <property type="entry name" value="SNF2_N"/>
</dbReference>
<evidence type="ECO:0000313" key="2">
    <source>
        <dbReference type="EMBL" id="ATZ80718.1"/>
    </source>
</evidence>
<gene>
    <name evidence="2" type="ORF">BMW23_0672</name>
</gene>
<dbReference type="SMART" id="SM00487">
    <property type="entry name" value="DEXDc"/>
    <property type="match status" value="1"/>
</dbReference>
<dbReference type="Gene3D" id="3.40.50.300">
    <property type="entry name" value="P-loop containing nucleotide triphosphate hydrolases"/>
    <property type="match status" value="1"/>
</dbReference>
<dbReference type="Pfam" id="PF00271">
    <property type="entry name" value="Helicase_C"/>
    <property type="match status" value="1"/>
</dbReference>
<dbReference type="Gene3D" id="3.40.50.10810">
    <property type="entry name" value="Tandem AAA-ATPase domain"/>
    <property type="match status" value="1"/>
</dbReference>
<protein>
    <submittedName>
        <fullName evidence="2">Transcription termination factor</fullName>
    </submittedName>
</protein>
<dbReference type="PANTHER" id="PTHR10799">
    <property type="entry name" value="SNF2/RAD54 HELICASE FAMILY"/>
    <property type="match status" value="1"/>
</dbReference>
<evidence type="ECO:0000259" key="1">
    <source>
        <dbReference type="PROSITE" id="PS51192"/>
    </source>
</evidence>
<dbReference type="InterPro" id="IPR001650">
    <property type="entry name" value="Helicase_C-like"/>
</dbReference>
<dbReference type="Pfam" id="PF00176">
    <property type="entry name" value="SNF2-rel_dom"/>
    <property type="match status" value="1"/>
</dbReference>
<dbReference type="InterPro" id="IPR038718">
    <property type="entry name" value="SNF2-like_sf"/>
</dbReference>
<dbReference type="Proteomes" id="UP000240325">
    <property type="component" value="Segment"/>
</dbReference>
<evidence type="ECO:0000313" key="3">
    <source>
        <dbReference type="Proteomes" id="UP000240325"/>
    </source>
</evidence>
<reference evidence="2" key="1">
    <citation type="journal article" date="2017" name="Elife">
        <title>The kinetoplastid-infecting Bodo saltans virus (BsV), a window into the most abundant giant viruses in the sea.</title>
        <authorList>
            <person name="Deeg C.M."/>
            <person name="Chow C.-E.T."/>
            <person name="Suttle C.A."/>
        </authorList>
    </citation>
    <scope>NUCLEOTIDE SEQUENCE</scope>
    <source>
        <strain evidence="2">NG1</strain>
    </source>
</reference>
<dbReference type="InterPro" id="IPR014001">
    <property type="entry name" value="Helicase_ATP-bd"/>
</dbReference>
<dbReference type="SMART" id="SM00490">
    <property type="entry name" value="HELICc"/>
    <property type="match status" value="1"/>
</dbReference>
<sequence>MSHKNRDKYIDLRINGRLFPSWLVANFKEYKLNEIVLDKDDPCHKAVNLDLKQYQLFVGKFLDFNGPYKNMLLYFGLGAGKTATAINLYNVLYNFTPGWNVFILLKATLKDNWMRELERFLYDEDKQQRKANIIFISYDSPIADKTFLDEVKKTDSSKKNLYIIEEAHNFISNVVSNISSGTGKRAQIIYDYIIQDQLENQDTRVVALSGTPAINNPFELALLFNLLRPNIFPKSETKFNQEFVSDTGYRSLNPEKKNLFQRSIMGLVSYYIGSTPDYFATKTTEYVYVKMSSYQEDIYGYFEDIEEKQARKKKAKQSSSETYKSYTRQSCNFVFPYLGQGMAGENRPRPKDYAISEKVGQQLDKGKITKNDKETKEKYYDSQNYVNAIEKFMNTFEHYIDEHMANDEKEGYTIMTDIENCEKNYKFDFAEFNKKEEKFSRVYQELYKCSAKMLNMIFNIIKVKGPALVYSNYVLMEGIQIFKIYLKYFGFSSFDIHMEKQQGKPFYRYTEYHGMIEKDIRGKTLERFNKEDNKYGEICKIIMISPAGAEGLNLYSVRSVHIMEPYWHEVRIAQMAGRAMRLCSHKFLPMDERNVIIYRYKSVRGNYPDSKWTTDQYIEDMARGKEGLIQSFLDAIKEAAVDCVLYKNHNMMTQDYKCFQFDEVSLFDEQIGPAYKEDMSDNMKINNGSNSVNSKSVRIKVMKIQAVKQLSNTPPIKYSEKEYYWYYPESGVVYDYDLYFAVGKVARDDKDIPKKLDKDTYIIDKLIPIPIIKEKKE</sequence>
<accession>A0A2H4UUX2</accession>
<dbReference type="PROSITE" id="PS51192">
    <property type="entry name" value="HELICASE_ATP_BIND_1"/>
    <property type="match status" value="1"/>
</dbReference>
<proteinExistence type="predicted"/>